<evidence type="ECO:0000256" key="3">
    <source>
        <dbReference type="ARBA" id="ARBA00022777"/>
    </source>
</evidence>
<dbReference type="GO" id="GO:0019205">
    <property type="term" value="F:nucleobase-containing compound kinase activity"/>
    <property type="evidence" value="ECO:0007669"/>
    <property type="project" value="InterPro"/>
</dbReference>
<comment type="caution">
    <text evidence="4">The sequence shown here is derived from an EMBL/GenBank/DDBJ whole genome shotgun (WGS) entry which is preliminary data.</text>
</comment>
<dbReference type="Gene3D" id="3.40.50.300">
    <property type="entry name" value="P-loop containing nucleotide triphosphate hydrolases"/>
    <property type="match status" value="1"/>
</dbReference>
<keyword evidence="1" id="KW-0808">Transferase</keyword>
<dbReference type="Pfam" id="PF00406">
    <property type="entry name" value="ADK"/>
    <property type="match status" value="1"/>
</dbReference>
<dbReference type="STRING" id="10195.A0A3M7P8V1"/>
<dbReference type="SUPFAM" id="SSF52540">
    <property type="entry name" value="P-loop containing nucleoside triphosphate hydrolases"/>
    <property type="match status" value="1"/>
</dbReference>
<feature type="non-terminal residue" evidence="4">
    <location>
        <position position="1"/>
    </location>
</feature>
<keyword evidence="5" id="KW-1185">Reference proteome</keyword>
<protein>
    <submittedName>
        <fullName evidence="4">Adenylate kinase</fullName>
    </submittedName>
</protein>
<dbReference type="OrthoDB" id="439792at2759"/>
<keyword evidence="3 4" id="KW-0418">Kinase</keyword>
<gene>
    <name evidence="4" type="ORF">BpHYR1_022193</name>
</gene>
<evidence type="ECO:0000256" key="2">
    <source>
        <dbReference type="ARBA" id="ARBA00022741"/>
    </source>
</evidence>
<organism evidence="4 5">
    <name type="scientific">Brachionus plicatilis</name>
    <name type="common">Marine rotifer</name>
    <name type="synonym">Brachionus muelleri</name>
    <dbReference type="NCBI Taxonomy" id="10195"/>
    <lineage>
        <taxon>Eukaryota</taxon>
        <taxon>Metazoa</taxon>
        <taxon>Spiralia</taxon>
        <taxon>Gnathifera</taxon>
        <taxon>Rotifera</taxon>
        <taxon>Eurotatoria</taxon>
        <taxon>Monogononta</taxon>
        <taxon>Pseudotrocha</taxon>
        <taxon>Ploima</taxon>
        <taxon>Brachionidae</taxon>
        <taxon>Brachionus</taxon>
    </lineage>
</organism>
<accession>A0A3M7P8V1</accession>
<name>A0A3M7P8V1_BRAPC</name>
<dbReference type="InterPro" id="IPR027417">
    <property type="entry name" value="P-loop_NTPase"/>
</dbReference>
<sequence length="562" mass="65396">KQSEQQPVQTFYNEKKKPYPAIYRSFVYFFSSKESRESFSQDPLKYLNQPSPLSVVPFKISIIGPPKSGKTTLAKRFANEFGCVRLSAGEAVRAVLDNQPYTELAENIRSYLIKGKTVPDELTIQCIELAILDVRCQLRGFVLDNFPLTKEQVKIMTERSLIPVKVIELKCHIKEVMQRCIKDRTAADRMTSGLILNDSPEIIGYKLKEWKNEIAFLRDWYSNEHKNLVQLDATQSKWNLWHQAKKIGFDSVRTIQVYLDRISRHEAACIAHLCVTYDEMVSRLGNFEQYCPVSLAENDELVDCTEDRSMNHVAEYQGFYYKMKSKKELDMFLAEPDKYVPPKAPRKLPAPNLLPRKRSGVQVKEMFPKPVELNGYCPVTFYNGKMRYEALEQGLADYAAEYKTKLYFMANGEMLELFLKKPEVYSALKLPHKLPPVKKNLNLLELPMTGYLEQTVAELLKKALSQVGNFKPKFPFLTPTKSALLYVAYYLKAYNPKSTEYRRKKYRQKLAYYEQKCDLIDYLYKQTTLKYKDPSKRSNEYNIKFDSFFALQENSPTMNWLA</sequence>
<dbReference type="InterPro" id="IPR000850">
    <property type="entry name" value="Adenylat/UMP-CMP_kin"/>
</dbReference>
<dbReference type="CDD" id="cd01428">
    <property type="entry name" value="ADK"/>
    <property type="match status" value="1"/>
</dbReference>
<dbReference type="AlphaFoldDB" id="A0A3M7P8V1"/>
<evidence type="ECO:0000313" key="4">
    <source>
        <dbReference type="EMBL" id="RMZ95167.1"/>
    </source>
</evidence>
<reference evidence="4 5" key="1">
    <citation type="journal article" date="2018" name="Sci. Rep.">
        <title>Genomic signatures of local adaptation to the degree of environmental predictability in rotifers.</title>
        <authorList>
            <person name="Franch-Gras L."/>
            <person name="Hahn C."/>
            <person name="Garcia-Roger E.M."/>
            <person name="Carmona M.J."/>
            <person name="Serra M."/>
            <person name="Gomez A."/>
        </authorList>
    </citation>
    <scope>NUCLEOTIDE SEQUENCE [LARGE SCALE GENOMIC DNA]</scope>
    <source>
        <strain evidence="4">HYR1</strain>
    </source>
</reference>
<evidence type="ECO:0000313" key="5">
    <source>
        <dbReference type="Proteomes" id="UP000276133"/>
    </source>
</evidence>
<dbReference type="GO" id="GO:0006139">
    <property type="term" value="P:nucleobase-containing compound metabolic process"/>
    <property type="evidence" value="ECO:0007669"/>
    <property type="project" value="InterPro"/>
</dbReference>
<dbReference type="GO" id="GO:0005524">
    <property type="term" value="F:ATP binding"/>
    <property type="evidence" value="ECO:0007669"/>
    <property type="project" value="InterPro"/>
</dbReference>
<proteinExistence type="predicted"/>
<dbReference type="EMBL" id="REGN01012537">
    <property type="protein sequence ID" value="RMZ95167.1"/>
    <property type="molecule type" value="Genomic_DNA"/>
</dbReference>
<dbReference type="PANTHER" id="PTHR23359">
    <property type="entry name" value="NUCLEOTIDE KINASE"/>
    <property type="match status" value="1"/>
</dbReference>
<keyword evidence="2" id="KW-0547">Nucleotide-binding</keyword>
<evidence type="ECO:0000256" key="1">
    <source>
        <dbReference type="ARBA" id="ARBA00022679"/>
    </source>
</evidence>
<dbReference type="Proteomes" id="UP000276133">
    <property type="component" value="Unassembled WGS sequence"/>
</dbReference>